<comment type="caution">
    <text evidence="1">The sequence shown here is derived from an EMBL/GenBank/DDBJ whole genome shotgun (WGS) entry which is preliminary data.</text>
</comment>
<accession>A0A553RLD3</accession>
<dbReference type="Proteomes" id="UP000316079">
    <property type="component" value="Unassembled WGS sequence"/>
</dbReference>
<dbReference type="EMBL" id="SRMA01016875">
    <property type="protein sequence ID" value="TRZ02993.1"/>
    <property type="molecule type" value="Genomic_DNA"/>
</dbReference>
<evidence type="ECO:0000313" key="2">
    <source>
        <dbReference type="Proteomes" id="UP000316079"/>
    </source>
</evidence>
<organism evidence="1 2">
    <name type="scientific">Danionella cerebrum</name>
    <dbReference type="NCBI Taxonomy" id="2873325"/>
    <lineage>
        <taxon>Eukaryota</taxon>
        <taxon>Metazoa</taxon>
        <taxon>Chordata</taxon>
        <taxon>Craniata</taxon>
        <taxon>Vertebrata</taxon>
        <taxon>Euteleostomi</taxon>
        <taxon>Actinopterygii</taxon>
        <taxon>Neopterygii</taxon>
        <taxon>Teleostei</taxon>
        <taxon>Ostariophysi</taxon>
        <taxon>Cypriniformes</taxon>
        <taxon>Danionidae</taxon>
        <taxon>Danioninae</taxon>
        <taxon>Danionella</taxon>
    </lineage>
</organism>
<sequence>MTSAGIMAALSGQSEDPAEPIRSLQNMLKAIADERNRLNVRQDLSGVGE</sequence>
<keyword evidence="2" id="KW-1185">Reference proteome</keyword>
<evidence type="ECO:0000313" key="1">
    <source>
        <dbReference type="EMBL" id="TRZ02993.1"/>
    </source>
</evidence>
<dbReference type="OrthoDB" id="1906921at2759"/>
<proteinExistence type="predicted"/>
<reference evidence="1 2" key="1">
    <citation type="journal article" date="2019" name="Sci. Data">
        <title>Hybrid genome assembly and annotation of Danionella translucida.</title>
        <authorList>
            <person name="Kadobianskyi M."/>
            <person name="Schulze L."/>
            <person name="Schuelke M."/>
            <person name="Judkewitz B."/>
        </authorList>
    </citation>
    <scope>NUCLEOTIDE SEQUENCE [LARGE SCALE GENOMIC DNA]</scope>
    <source>
        <strain evidence="1 2">Bolton</strain>
    </source>
</reference>
<name>A0A553RLD3_9TELE</name>
<protein>
    <submittedName>
        <fullName evidence="1">Uncharacterized protein</fullName>
    </submittedName>
</protein>
<dbReference type="AlphaFoldDB" id="A0A553RLD3"/>
<gene>
    <name evidence="1" type="ORF">DNTS_022199</name>
</gene>